<dbReference type="SUPFAM" id="SSF52833">
    <property type="entry name" value="Thioredoxin-like"/>
    <property type="match status" value="1"/>
</dbReference>
<dbReference type="EMBL" id="JABWRB020000001">
    <property type="protein sequence ID" value="MBV4495408.1"/>
    <property type="molecule type" value="Genomic_DNA"/>
</dbReference>
<dbReference type="Gene3D" id="3.40.30.10">
    <property type="entry name" value="Glutaredoxin"/>
    <property type="match status" value="1"/>
</dbReference>
<dbReference type="Pfam" id="PF00085">
    <property type="entry name" value="Thioredoxin"/>
    <property type="match status" value="1"/>
</dbReference>
<accession>A0A923FAZ9</accession>
<dbReference type="PROSITE" id="PS51352">
    <property type="entry name" value="THIOREDOXIN_2"/>
    <property type="match status" value="1"/>
</dbReference>
<proteinExistence type="predicted"/>
<evidence type="ECO:0000259" key="1">
    <source>
        <dbReference type="PROSITE" id="PS51352"/>
    </source>
</evidence>
<dbReference type="PANTHER" id="PTHR45815:SF3">
    <property type="entry name" value="PROTEIN DISULFIDE-ISOMERASE A6"/>
    <property type="match status" value="1"/>
</dbReference>
<dbReference type="GO" id="GO:0034976">
    <property type="term" value="P:response to endoplasmic reticulum stress"/>
    <property type="evidence" value="ECO:0007669"/>
    <property type="project" value="TreeGrafter"/>
</dbReference>
<sequence length="110" mass="12185">MNRIVELSAPQFARFVTKGSSVVLFSASWCKPCQEIKPAFHALEEKLHALAAFGKIDVAMSPTIAQMYGIRAVPSLAVFHEGRLLRVMPGSRSMGAMKKAILELLEEIRR</sequence>
<reference evidence="2 4" key="1">
    <citation type="journal article" date="2020" name="Microorganisms">
        <title>Reliable Identification of Environmental Pseudomonas Isolates Using the rpoD Gene.</title>
        <authorList>
            <consortium name="The Broad Institute Genome Sequencing Platform"/>
            <person name="Girard L."/>
            <person name="Lood C."/>
            <person name="Rokni-Zadeh H."/>
            <person name="van Noort V."/>
            <person name="Lavigne R."/>
            <person name="De Mot R."/>
        </authorList>
    </citation>
    <scope>NUCLEOTIDE SEQUENCE</scope>
    <source>
        <strain evidence="2 4">SWRI12</strain>
    </source>
</reference>
<keyword evidence="4" id="KW-1185">Reference proteome</keyword>
<dbReference type="EMBL" id="JABWRB010000006">
    <property type="protein sequence ID" value="MBC3389412.1"/>
    <property type="molecule type" value="Genomic_DNA"/>
</dbReference>
<evidence type="ECO:0000313" key="3">
    <source>
        <dbReference type="EMBL" id="MBV4495408.1"/>
    </source>
</evidence>
<evidence type="ECO:0000313" key="4">
    <source>
        <dbReference type="Proteomes" id="UP000636518"/>
    </source>
</evidence>
<feature type="domain" description="Thioredoxin" evidence="1">
    <location>
        <begin position="1"/>
        <end position="106"/>
    </location>
</feature>
<organism evidence="2">
    <name type="scientific">Pseudomonas zanjanensis</name>
    <dbReference type="NCBI Taxonomy" id="2745496"/>
    <lineage>
        <taxon>Bacteria</taxon>
        <taxon>Pseudomonadati</taxon>
        <taxon>Pseudomonadota</taxon>
        <taxon>Gammaproteobacteria</taxon>
        <taxon>Pseudomonadales</taxon>
        <taxon>Pseudomonadaceae</taxon>
        <taxon>Pseudomonas</taxon>
    </lineage>
</organism>
<dbReference type="PANTHER" id="PTHR45815">
    <property type="entry name" value="PROTEIN DISULFIDE-ISOMERASE A6"/>
    <property type="match status" value="1"/>
</dbReference>
<dbReference type="InterPro" id="IPR036249">
    <property type="entry name" value="Thioredoxin-like_sf"/>
</dbReference>
<reference evidence="2" key="2">
    <citation type="submission" date="2020-07" db="EMBL/GenBank/DDBJ databases">
        <authorList>
            <person name="Lood C."/>
            <person name="Girard L."/>
        </authorList>
    </citation>
    <scope>NUCLEOTIDE SEQUENCE</scope>
    <source>
        <strain evidence="2">SWRI12</strain>
    </source>
</reference>
<protein>
    <submittedName>
        <fullName evidence="2">Thioredoxin family protein</fullName>
    </submittedName>
</protein>
<dbReference type="RefSeq" id="WP_186705618.1">
    <property type="nucleotide sequence ID" value="NZ_JABWRB020000001.1"/>
</dbReference>
<comment type="caution">
    <text evidence="2">The sequence shown here is derived from an EMBL/GenBank/DDBJ whole genome shotgun (WGS) entry which is preliminary data.</text>
</comment>
<dbReference type="InterPro" id="IPR013766">
    <property type="entry name" value="Thioredoxin_domain"/>
</dbReference>
<dbReference type="GO" id="GO:0015035">
    <property type="term" value="F:protein-disulfide reductase activity"/>
    <property type="evidence" value="ECO:0007669"/>
    <property type="project" value="TreeGrafter"/>
</dbReference>
<gene>
    <name evidence="3" type="ORF">HU715_008555</name>
    <name evidence="2" type="ORF">HU715_07075</name>
</gene>
<evidence type="ECO:0000313" key="2">
    <source>
        <dbReference type="EMBL" id="MBC3389412.1"/>
    </source>
</evidence>
<reference evidence="3" key="3">
    <citation type="submission" date="2021-06" db="EMBL/GenBank/DDBJ databases">
        <title>Updating the genus Pseudomonas: Description of 43 new species and partition of the Pseudomonas putida group.</title>
        <authorList>
            <person name="Girard L."/>
            <person name="Lood C."/>
            <person name="Vandamme P."/>
            <person name="Rokni-Zadeh H."/>
            <person name="Van Noort V."/>
            <person name="Hofte M."/>
            <person name="Lavigne R."/>
            <person name="De Mot R."/>
        </authorList>
    </citation>
    <scope>NUCLEOTIDE SEQUENCE</scope>
    <source>
        <strain evidence="3">SWRI12</strain>
    </source>
</reference>
<dbReference type="AlphaFoldDB" id="A0A923FAZ9"/>
<name>A0A923FAZ9_9PSED</name>
<dbReference type="CDD" id="cd02947">
    <property type="entry name" value="TRX_family"/>
    <property type="match status" value="1"/>
</dbReference>
<dbReference type="Proteomes" id="UP000636518">
    <property type="component" value="Unassembled WGS sequence"/>
</dbReference>